<accession>A0A0W4ZH86</accession>
<protein>
    <recommendedName>
        <fullName evidence="7">Pre-mRNA-splicing factor 38</fullName>
    </recommendedName>
</protein>
<keyword evidence="4 7" id="KW-0747">Spliceosome</keyword>
<evidence type="ECO:0000256" key="3">
    <source>
        <dbReference type="ARBA" id="ARBA00022664"/>
    </source>
</evidence>
<dbReference type="Proteomes" id="UP000054454">
    <property type="component" value="Unassembled WGS sequence"/>
</dbReference>
<evidence type="ECO:0000256" key="1">
    <source>
        <dbReference type="ARBA" id="ARBA00004123"/>
    </source>
</evidence>
<dbReference type="GeneID" id="28936927"/>
<keyword evidence="6 7" id="KW-0539">Nucleus</keyword>
<reference evidence="9" key="1">
    <citation type="journal article" date="2016" name="Nat. Commun.">
        <title>Genome analysis of three Pneumocystis species reveals adaptation mechanisms to life exclusively in mammalian hosts.</title>
        <authorList>
            <person name="Ma L."/>
            <person name="Chen Z."/>
            <person name="Huang D.W."/>
            <person name="Kutty G."/>
            <person name="Ishihara M."/>
            <person name="Wang H."/>
            <person name="Abouelleil A."/>
            <person name="Bishop L."/>
            <person name="Davey E."/>
            <person name="Deng R."/>
            <person name="Deng X."/>
            <person name="Fan L."/>
            <person name="Fantoni G."/>
            <person name="Fitzgerald M."/>
            <person name="Gogineni E."/>
            <person name="Goldberg J.M."/>
            <person name="Handley G."/>
            <person name="Hu X."/>
            <person name="Huber C."/>
            <person name="Jiao X."/>
            <person name="Jones K."/>
            <person name="Levin J.Z."/>
            <person name="Liu Y."/>
            <person name="Macdonald P."/>
            <person name="Melnikov A."/>
            <person name="Raley C."/>
            <person name="Sassi M."/>
            <person name="Sherman B.T."/>
            <person name="Song X."/>
            <person name="Sykes S."/>
            <person name="Tran B."/>
            <person name="Walsh L."/>
            <person name="Xia Y."/>
            <person name="Yang J."/>
            <person name="Young S."/>
            <person name="Zeng Q."/>
            <person name="Zheng X."/>
            <person name="Stephens R."/>
            <person name="Nusbaum C."/>
            <person name="Birren B.W."/>
            <person name="Azadi P."/>
            <person name="Lempicki R.A."/>
            <person name="Cuomo C.A."/>
            <person name="Kovacs J.A."/>
        </authorList>
    </citation>
    <scope>NUCLEOTIDE SEQUENCE [LARGE SCALE GENOMIC DNA]</scope>
    <source>
        <strain evidence="9">B80</strain>
    </source>
</reference>
<evidence type="ECO:0000256" key="7">
    <source>
        <dbReference type="RuleBase" id="RU367025"/>
    </source>
</evidence>
<dbReference type="RefSeq" id="XP_018225611.1">
    <property type="nucleotide sequence ID" value="XM_018370724.1"/>
</dbReference>
<dbReference type="PANTHER" id="PTHR23142">
    <property type="entry name" value="PRE-MRNA-SPLICING FACTOR 38A-RELATED"/>
    <property type="match status" value="1"/>
</dbReference>
<keyword evidence="3 7" id="KW-0507">mRNA processing</keyword>
<comment type="function">
    <text evidence="7">Required for pre-mRNA splicing.</text>
</comment>
<keyword evidence="9" id="KW-1185">Reference proteome</keyword>
<evidence type="ECO:0000256" key="5">
    <source>
        <dbReference type="ARBA" id="ARBA00023187"/>
    </source>
</evidence>
<proteinExistence type="inferred from homology"/>
<comment type="subcellular location">
    <subcellularLocation>
        <location evidence="1 7">Nucleus</location>
    </subcellularLocation>
</comment>
<comment type="similarity">
    <text evidence="2 7">Belongs to the PRP38 family.</text>
</comment>
<dbReference type="InterPro" id="IPR005037">
    <property type="entry name" value="PRP38"/>
</dbReference>
<evidence type="ECO:0000256" key="2">
    <source>
        <dbReference type="ARBA" id="ARBA00006164"/>
    </source>
</evidence>
<evidence type="ECO:0000256" key="6">
    <source>
        <dbReference type="ARBA" id="ARBA00023242"/>
    </source>
</evidence>
<evidence type="ECO:0000313" key="9">
    <source>
        <dbReference type="Proteomes" id="UP000054454"/>
    </source>
</evidence>
<name>A0A0W4ZH86_PNEC8</name>
<keyword evidence="5 7" id="KW-0508">mRNA splicing</keyword>
<comment type="caution">
    <text evidence="8">The sequence shown here is derived from an EMBL/GenBank/DDBJ whole genome shotgun (WGS) entry which is preliminary data.</text>
</comment>
<dbReference type="OrthoDB" id="190958at2759"/>
<evidence type="ECO:0000256" key="4">
    <source>
        <dbReference type="ARBA" id="ARBA00022728"/>
    </source>
</evidence>
<sequence length="198" mass="23439">MEGSETNKDKSYMEQSIHSMNPINLIEKIIRERIAECRYYKEMCFGLTAATICDRAVKMKYIGGQYLNQRPSEFLCLTFKLLQLQPEKEIILEYLSANDFKYLQALAAFYIRLTFPAKECYMILEPFLNDYRKLRIRYSTGLYGLSYIDEFVDQLLNEERVCDIALPRLPTRFILEEMEELEPRKSVLESELETDEDN</sequence>
<evidence type="ECO:0000313" key="8">
    <source>
        <dbReference type="EMBL" id="KTW27729.1"/>
    </source>
</evidence>
<dbReference type="EMBL" id="LFVZ01000009">
    <property type="protein sequence ID" value="KTW27729.1"/>
    <property type="molecule type" value="Genomic_DNA"/>
</dbReference>
<dbReference type="AlphaFoldDB" id="A0A0W4ZH86"/>
<dbReference type="VEuPathDB" id="FungiDB:T552_02169"/>
<dbReference type="GO" id="GO:0000398">
    <property type="term" value="P:mRNA splicing, via spliceosome"/>
    <property type="evidence" value="ECO:0007669"/>
    <property type="project" value="UniProtKB-UniRule"/>
</dbReference>
<dbReference type="Pfam" id="PF03371">
    <property type="entry name" value="PRP38"/>
    <property type="match status" value="1"/>
</dbReference>
<dbReference type="GO" id="GO:0005681">
    <property type="term" value="C:spliceosomal complex"/>
    <property type="evidence" value="ECO:0007669"/>
    <property type="project" value="UniProtKB-KW"/>
</dbReference>
<dbReference type="GO" id="GO:0046540">
    <property type="term" value="C:U4/U6 x U5 tri-snRNP complex"/>
    <property type="evidence" value="ECO:0007669"/>
    <property type="project" value="EnsemblFungi"/>
</dbReference>
<gene>
    <name evidence="8" type="ORF">T552_02169</name>
</gene>
<organism evidence="8 9">
    <name type="scientific">Pneumocystis carinii (strain B80)</name>
    <name type="common">Rat pneumocystis pneumonia agent</name>
    <name type="synonym">Pneumocystis carinii f. sp. carinii</name>
    <dbReference type="NCBI Taxonomy" id="1408658"/>
    <lineage>
        <taxon>Eukaryota</taxon>
        <taxon>Fungi</taxon>
        <taxon>Dikarya</taxon>
        <taxon>Ascomycota</taxon>
        <taxon>Taphrinomycotina</taxon>
        <taxon>Pneumocystomycetes</taxon>
        <taxon>Pneumocystaceae</taxon>
        <taxon>Pneumocystis</taxon>
    </lineage>
</organism>